<gene>
    <name evidence="2" type="ORF">Tco_0937436</name>
</gene>
<evidence type="ECO:0000256" key="1">
    <source>
        <dbReference type="SAM" id="MobiDB-lite"/>
    </source>
</evidence>
<accession>A0ABQ5DE88</accession>
<reference evidence="2" key="2">
    <citation type="submission" date="2022-01" db="EMBL/GenBank/DDBJ databases">
        <authorList>
            <person name="Yamashiro T."/>
            <person name="Shiraishi A."/>
            <person name="Satake H."/>
            <person name="Nakayama K."/>
        </authorList>
    </citation>
    <scope>NUCLEOTIDE SEQUENCE</scope>
</reference>
<dbReference type="EMBL" id="BQNB010015233">
    <property type="protein sequence ID" value="GJT37571.1"/>
    <property type="molecule type" value="Genomic_DNA"/>
</dbReference>
<evidence type="ECO:0000313" key="3">
    <source>
        <dbReference type="Proteomes" id="UP001151760"/>
    </source>
</evidence>
<reference evidence="2" key="1">
    <citation type="journal article" date="2022" name="Int. J. Mol. Sci.">
        <title>Draft Genome of Tanacetum Coccineum: Genomic Comparison of Closely Related Tanacetum-Family Plants.</title>
        <authorList>
            <person name="Yamashiro T."/>
            <person name="Shiraishi A."/>
            <person name="Nakayama K."/>
            <person name="Satake H."/>
        </authorList>
    </citation>
    <scope>NUCLEOTIDE SEQUENCE</scope>
</reference>
<proteinExistence type="predicted"/>
<name>A0ABQ5DE88_9ASTR</name>
<feature type="compositionally biased region" description="Low complexity" evidence="1">
    <location>
        <begin position="38"/>
        <end position="56"/>
    </location>
</feature>
<feature type="region of interest" description="Disordered" evidence="1">
    <location>
        <begin position="22"/>
        <end position="99"/>
    </location>
</feature>
<sequence length="205" mass="22512">MLTARKRVHPFPARIPATRRRFRYVSSSSSPRKRRRVSPYLSSSVSLSPSSSVEPSCTRGRPPTADLSPIQADLLPPRKRLRGSPSTFHQETSIEDSTERGYEARIKGHTEIGLETDIKAGVKVGTEVGVNASVGAIVEIAIDVMAEPDTLPVLPEQTVAERLDDYEEVIQEIIMSATRSGMTPEAIEEVIAQRVAEALETYEAN</sequence>
<dbReference type="Proteomes" id="UP001151760">
    <property type="component" value="Unassembled WGS sequence"/>
</dbReference>
<comment type="caution">
    <text evidence="2">The sequence shown here is derived from an EMBL/GenBank/DDBJ whole genome shotgun (WGS) entry which is preliminary data.</text>
</comment>
<keyword evidence="3" id="KW-1185">Reference proteome</keyword>
<organism evidence="2 3">
    <name type="scientific">Tanacetum coccineum</name>
    <dbReference type="NCBI Taxonomy" id="301880"/>
    <lineage>
        <taxon>Eukaryota</taxon>
        <taxon>Viridiplantae</taxon>
        <taxon>Streptophyta</taxon>
        <taxon>Embryophyta</taxon>
        <taxon>Tracheophyta</taxon>
        <taxon>Spermatophyta</taxon>
        <taxon>Magnoliopsida</taxon>
        <taxon>eudicotyledons</taxon>
        <taxon>Gunneridae</taxon>
        <taxon>Pentapetalae</taxon>
        <taxon>asterids</taxon>
        <taxon>campanulids</taxon>
        <taxon>Asterales</taxon>
        <taxon>Asteraceae</taxon>
        <taxon>Asteroideae</taxon>
        <taxon>Anthemideae</taxon>
        <taxon>Anthemidinae</taxon>
        <taxon>Tanacetum</taxon>
    </lineage>
</organism>
<evidence type="ECO:0000313" key="2">
    <source>
        <dbReference type="EMBL" id="GJT37571.1"/>
    </source>
</evidence>
<protein>
    <submittedName>
        <fullName evidence="2">Uncharacterized protein</fullName>
    </submittedName>
</protein>